<dbReference type="STRING" id="1393034.HMPREF3192_00568"/>
<sequence length="74" mass="8180">MGAQMPDSYKELIKSNPDETEIRSFLVDGDQVSVTLRIPDTLRDAAKEEAALRGMSFSAFVRTCMIEELAKKGA</sequence>
<dbReference type="InterPro" id="IPR010985">
    <property type="entry name" value="Ribbon_hlx_hlx"/>
</dbReference>
<dbReference type="EMBL" id="LSCR01000006">
    <property type="protein sequence ID" value="KXB35203.1"/>
    <property type="molecule type" value="Genomic_DNA"/>
</dbReference>
<dbReference type="NCBIfam" id="NF041551">
    <property type="entry name" value="YlcI_YnfO_N"/>
    <property type="match status" value="1"/>
</dbReference>
<keyword evidence="2" id="KW-1185">Reference proteome</keyword>
<evidence type="ECO:0000313" key="2">
    <source>
        <dbReference type="Proteomes" id="UP000070675"/>
    </source>
</evidence>
<evidence type="ECO:0000313" key="1">
    <source>
        <dbReference type="EMBL" id="KXB35203.1"/>
    </source>
</evidence>
<name>A0A133XWC5_9ACTN</name>
<organism evidence="1 2">
    <name type="scientific">Atopobium deltae</name>
    <dbReference type="NCBI Taxonomy" id="1393034"/>
    <lineage>
        <taxon>Bacteria</taxon>
        <taxon>Bacillati</taxon>
        <taxon>Actinomycetota</taxon>
        <taxon>Coriobacteriia</taxon>
        <taxon>Coriobacteriales</taxon>
        <taxon>Atopobiaceae</taxon>
        <taxon>Atopobium</taxon>
    </lineage>
</organism>
<comment type="caution">
    <text evidence="1">The sequence shown here is derived from an EMBL/GenBank/DDBJ whole genome shotgun (WGS) entry which is preliminary data.</text>
</comment>
<protein>
    <submittedName>
        <fullName evidence="1">Toxin-antitoxin system, antitoxin component, ribbon-helix-helix domain protein</fullName>
    </submittedName>
</protein>
<dbReference type="GO" id="GO:0006355">
    <property type="term" value="P:regulation of DNA-templated transcription"/>
    <property type="evidence" value="ECO:0007669"/>
    <property type="project" value="InterPro"/>
</dbReference>
<dbReference type="SUPFAM" id="SSF47598">
    <property type="entry name" value="Ribbon-helix-helix"/>
    <property type="match status" value="1"/>
</dbReference>
<proteinExistence type="predicted"/>
<accession>A0A133XWC5</accession>
<dbReference type="AlphaFoldDB" id="A0A133XWC5"/>
<reference evidence="2" key="1">
    <citation type="submission" date="2016-01" db="EMBL/GenBank/DDBJ databases">
        <authorList>
            <person name="Mitreva M."/>
            <person name="Pepin K.H."/>
            <person name="Mihindukulasuriya K.A."/>
            <person name="Fulton R."/>
            <person name="Fronick C."/>
            <person name="O'Laughlin M."/>
            <person name="Miner T."/>
            <person name="Herter B."/>
            <person name="Rosa B.A."/>
            <person name="Cordes M."/>
            <person name="Tomlinson C."/>
            <person name="Wollam A."/>
            <person name="Palsikar V.B."/>
            <person name="Mardis E.R."/>
            <person name="Wilson R.K."/>
        </authorList>
    </citation>
    <scope>NUCLEOTIDE SEQUENCE [LARGE SCALE GENOMIC DNA]</scope>
    <source>
        <strain evidence="2">DNF00019</strain>
    </source>
</reference>
<dbReference type="PATRIC" id="fig|1393034.3.peg.550"/>
<gene>
    <name evidence="1" type="ORF">HMPREF3192_00568</name>
</gene>
<dbReference type="Proteomes" id="UP000070675">
    <property type="component" value="Unassembled WGS sequence"/>
</dbReference>
<dbReference type="OrthoDB" id="3174959at2"/>